<feature type="repeat" description="WD" evidence="9">
    <location>
        <begin position="450"/>
        <end position="492"/>
    </location>
</feature>
<feature type="domain" description="Electron transfer flavoprotein alpha/beta-subunit N-terminal" evidence="10">
    <location>
        <begin position="26"/>
        <end position="218"/>
    </location>
</feature>
<dbReference type="InterPro" id="IPR000049">
    <property type="entry name" value="ET-Flavoprotein_bsu_CS"/>
</dbReference>
<reference evidence="11" key="1">
    <citation type="journal article" date="2016" name="Proc. Natl. Acad. Sci. U.S.A.">
        <title>Lipid metabolic changes in an early divergent fungus govern the establishment of a mutualistic symbiosis with endobacteria.</title>
        <authorList>
            <person name="Lastovetsky O.A."/>
            <person name="Gaspar M.L."/>
            <person name="Mondo S.J."/>
            <person name="LaButti K.M."/>
            <person name="Sandor L."/>
            <person name="Grigoriev I.V."/>
            <person name="Henry S.A."/>
            <person name="Pawlowska T.E."/>
        </authorList>
    </citation>
    <scope>NUCLEOTIDE SEQUENCE [LARGE SCALE GENOMIC DNA]</scope>
    <source>
        <strain evidence="11">ATCC 52814</strain>
    </source>
</reference>
<evidence type="ECO:0000256" key="6">
    <source>
        <dbReference type="ARBA" id="ARBA00022982"/>
    </source>
</evidence>
<dbReference type="InterPro" id="IPR012255">
    <property type="entry name" value="ETF_b"/>
</dbReference>
<dbReference type="GO" id="GO:0005759">
    <property type="term" value="C:mitochondrial matrix"/>
    <property type="evidence" value="ECO:0007669"/>
    <property type="project" value="UniProtKB-SubCell"/>
</dbReference>
<organism evidence="11">
    <name type="scientific">Rhizopus microsporus var. microsporus</name>
    <dbReference type="NCBI Taxonomy" id="86635"/>
    <lineage>
        <taxon>Eukaryota</taxon>
        <taxon>Fungi</taxon>
        <taxon>Fungi incertae sedis</taxon>
        <taxon>Mucoromycota</taxon>
        <taxon>Mucoromycotina</taxon>
        <taxon>Mucoromycetes</taxon>
        <taxon>Mucorales</taxon>
        <taxon>Mucorineae</taxon>
        <taxon>Rhizopodaceae</taxon>
        <taxon>Rhizopus</taxon>
    </lineage>
</organism>
<evidence type="ECO:0000256" key="8">
    <source>
        <dbReference type="ARBA" id="ARBA00070315"/>
    </source>
</evidence>
<dbReference type="SUPFAM" id="SSF50978">
    <property type="entry name" value="WD40 repeat-like"/>
    <property type="match status" value="1"/>
</dbReference>
<protein>
    <recommendedName>
        <fullName evidence="8">Probable electron transfer flavoprotein subunit beta</fullName>
    </recommendedName>
</protein>
<accession>A0A1X0QQV8</accession>
<dbReference type="InterPro" id="IPR019775">
    <property type="entry name" value="WD40_repeat_CS"/>
</dbReference>
<evidence type="ECO:0000256" key="2">
    <source>
        <dbReference type="ARBA" id="ARBA00007557"/>
    </source>
</evidence>
<evidence type="ECO:0000256" key="9">
    <source>
        <dbReference type="PROSITE-ProRule" id="PRU00221"/>
    </source>
</evidence>
<dbReference type="InterPro" id="IPR036322">
    <property type="entry name" value="WD40_repeat_dom_sf"/>
</dbReference>
<dbReference type="Pfam" id="PF00400">
    <property type="entry name" value="WD40"/>
    <property type="match status" value="1"/>
</dbReference>
<evidence type="ECO:0000256" key="4">
    <source>
        <dbReference type="ARBA" id="ARBA00022574"/>
    </source>
</evidence>
<name>A0A1X0QQV8_RHIZD</name>
<keyword evidence="4 9" id="KW-0853">WD repeat</keyword>
<keyword evidence="11" id="KW-0378">Hydrolase</keyword>
<dbReference type="InterPro" id="IPR015943">
    <property type="entry name" value="WD40/YVTN_repeat-like_dom_sf"/>
</dbReference>
<dbReference type="GO" id="GO:0009063">
    <property type="term" value="P:amino acid catabolic process"/>
    <property type="evidence" value="ECO:0007669"/>
    <property type="project" value="TreeGrafter"/>
</dbReference>
<dbReference type="FunFam" id="3.40.50.620:FF:000011">
    <property type="entry name" value="Electron transfer flavoprotein subunit beta"/>
    <property type="match status" value="1"/>
</dbReference>
<dbReference type="InterPro" id="IPR014730">
    <property type="entry name" value="ETF_a/b_N"/>
</dbReference>
<dbReference type="SUPFAM" id="SSF52402">
    <property type="entry name" value="Adenine nucleotide alpha hydrolases-like"/>
    <property type="match status" value="1"/>
</dbReference>
<dbReference type="PROSITE" id="PS01065">
    <property type="entry name" value="ETF_BETA"/>
    <property type="match status" value="1"/>
</dbReference>
<evidence type="ECO:0000256" key="5">
    <source>
        <dbReference type="ARBA" id="ARBA00022737"/>
    </source>
</evidence>
<keyword evidence="5" id="KW-0677">Repeat</keyword>
<dbReference type="EMBL" id="KV922071">
    <property type="protein sequence ID" value="ORE02126.1"/>
    <property type="molecule type" value="Genomic_DNA"/>
</dbReference>
<dbReference type="InterPro" id="IPR014729">
    <property type="entry name" value="Rossmann-like_a/b/a_fold"/>
</dbReference>
<dbReference type="GO" id="GO:0009055">
    <property type="term" value="F:electron transfer activity"/>
    <property type="evidence" value="ECO:0007669"/>
    <property type="project" value="InterPro"/>
</dbReference>
<dbReference type="Proteomes" id="UP000242414">
    <property type="component" value="Unassembled WGS sequence"/>
</dbReference>
<evidence type="ECO:0000256" key="1">
    <source>
        <dbReference type="ARBA" id="ARBA00004305"/>
    </source>
</evidence>
<dbReference type="GO" id="GO:0033539">
    <property type="term" value="P:fatty acid beta-oxidation using acyl-CoA dehydrogenase"/>
    <property type="evidence" value="ECO:0007669"/>
    <property type="project" value="TreeGrafter"/>
</dbReference>
<dbReference type="PROSITE" id="PS50082">
    <property type="entry name" value="WD_REPEATS_2"/>
    <property type="match status" value="1"/>
</dbReference>
<evidence type="ECO:0000256" key="7">
    <source>
        <dbReference type="ARBA" id="ARBA00025416"/>
    </source>
</evidence>
<comment type="similarity">
    <text evidence="2">Belongs to the ETF beta-subunit/FixA family.</text>
</comment>
<dbReference type="AlphaFoldDB" id="A0A1X0QQV8"/>
<dbReference type="SMART" id="SM00320">
    <property type="entry name" value="WD40"/>
    <property type="match status" value="4"/>
</dbReference>
<evidence type="ECO:0000259" key="10">
    <source>
        <dbReference type="SMART" id="SM00893"/>
    </source>
</evidence>
<dbReference type="SMART" id="SM00893">
    <property type="entry name" value="ETF"/>
    <property type="match status" value="1"/>
</dbReference>
<keyword evidence="6" id="KW-0249">Electron transport</keyword>
<dbReference type="GO" id="GO:0016787">
    <property type="term" value="F:hydrolase activity"/>
    <property type="evidence" value="ECO:0007669"/>
    <property type="project" value="UniProtKB-KW"/>
</dbReference>
<evidence type="ECO:0000313" key="11">
    <source>
        <dbReference type="EMBL" id="ORE02126.1"/>
    </source>
</evidence>
<comment type="function">
    <text evidence="7">The electron transfer flavoprotein serves as a specific electron acceptor for several dehydrogenases, including five acyl-CoA dehydrogenases, glutaryl-CoA and sarcosine dehydrogenase. It transfers the electrons to the main mitochondrial respiratory chain via ETF-ubiquinone oxidoreductase (ETF dehydrogenase).</text>
</comment>
<proteinExistence type="inferred from homology"/>
<dbReference type="PANTHER" id="PTHR21294">
    <property type="entry name" value="ELECTRON TRANSFER FLAVOPROTEIN BETA-SUBUNIT"/>
    <property type="match status" value="1"/>
</dbReference>
<dbReference type="PROSITE" id="PS00678">
    <property type="entry name" value="WD_REPEATS_1"/>
    <property type="match status" value="1"/>
</dbReference>
<dbReference type="Gene3D" id="2.130.10.10">
    <property type="entry name" value="YVTN repeat-like/Quinoprotein amine dehydrogenase"/>
    <property type="match status" value="1"/>
</dbReference>
<dbReference type="PANTHER" id="PTHR21294:SF8">
    <property type="entry name" value="ELECTRON TRANSFER FLAVOPROTEIN SUBUNIT BETA"/>
    <property type="match status" value="1"/>
</dbReference>
<gene>
    <name evidence="11" type="ORF">BCV72DRAFT_298296</name>
</gene>
<dbReference type="PROSITE" id="PS50294">
    <property type="entry name" value="WD_REPEATS_REGION"/>
    <property type="match status" value="1"/>
</dbReference>
<evidence type="ECO:0000256" key="3">
    <source>
        <dbReference type="ARBA" id="ARBA00022448"/>
    </source>
</evidence>
<dbReference type="OrthoDB" id="1930760at2759"/>
<dbReference type="CDD" id="cd01714">
    <property type="entry name" value="ETF_beta"/>
    <property type="match status" value="1"/>
</dbReference>
<comment type="subcellular location">
    <subcellularLocation>
        <location evidence="1">Mitochondrion matrix</location>
    </subcellularLocation>
</comment>
<dbReference type="VEuPathDB" id="FungiDB:BCV72DRAFT_298296"/>
<dbReference type="InterPro" id="IPR001680">
    <property type="entry name" value="WD40_rpt"/>
</dbReference>
<dbReference type="Gene3D" id="3.40.50.620">
    <property type="entry name" value="HUPs"/>
    <property type="match status" value="1"/>
</dbReference>
<dbReference type="Pfam" id="PF01012">
    <property type="entry name" value="ETF"/>
    <property type="match status" value="1"/>
</dbReference>
<keyword evidence="3" id="KW-0813">Transport</keyword>
<dbReference type="InterPro" id="IPR033948">
    <property type="entry name" value="ETF_beta_N"/>
</dbReference>
<sequence>MSNPLRIFVPVKRVVDYAVKVRVNATKTDVDRNVKHSMNPFDEIAVEEAVRIKEKSPKTEVVAISCGTTKSQETLRTALAMGADRAVHIEVKDDSTLEPLAVAKLLKALADKEANKPDLFILGKQAIDDDASQTGQMLAGLLKWPQTTFASKVDINDKSLKVVREIDGGLETVSTKLPAVITTDLRLNEPRYASLPNIMKAKKKPLVKFTPEDLGVDISPRLQTLKVEEPPKRAGGRKVESVDELVDKLRNEAKRIADSAEFCPLNDYNQYLTVGTYQLTDEQQDNVRVRKGKVYLFDLSQQQLDTPKQVIETAAILDMKWSHSLVNEQPVLGIVDSIGGFHLYGFNHESLAKVDHVQVTEDQSILCLSLDWAGRRHDDKRVATSHSNGDISILSPTETNYTIQEQWHAHDLETWIVAFDYWNTNILYSGADDGLFKGWDTRSCTPAFTYKRHTMGITTMQSSPHQEYLLATGSYDETIYFWDTRSMRAPINSVQTPGGGIWRLKWHPHCPNKLLSASMHAGAFVLDVDTSQYDASISTSFLDHTSMVYGADWSYRDSDLVATCSFYDHVLHLWKI</sequence>